<dbReference type="EMBL" id="BFAZ01000009">
    <property type="protein sequence ID" value="GBF43876.1"/>
    <property type="molecule type" value="Genomic_DNA"/>
</dbReference>
<evidence type="ECO:0000313" key="1">
    <source>
        <dbReference type="EMBL" id="GBF43876.1"/>
    </source>
</evidence>
<evidence type="ECO:0000313" key="2">
    <source>
        <dbReference type="Proteomes" id="UP000245206"/>
    </source>
</evidence>
<protein>
    <submittedName>
        <fullName evidence="1">Uncharacterized protein</fullName>
    </submittedName>
</protein>
<keyword evidence="2" id="KW-1185">Reference proteome</keyword>
<sequence>MIEVRFESLSFSKTALFLGERSMTCTRLILPNYESYRKYAIKKWKLTLSQFQMTSSHEIEISRKIVKS</sequence>
<dbReference type="AlphaFoldDB" id="A0A2P2DGW9"/>
<reference evidence="2" key="1">
    <citation type="journal article" date="2019" name="Microbiol. Immunol.">
        <title>Molecular and phenotypic characterization of Leptospira johnsonii sp. nov., Leptospira ellinghausenii sp. nov. and Leptospira ryugenii sp. nov. isolated from soil and water in Japan.</title>
        <authorList>
            <person name="Masuzawa T."/>
            <person name="Saito M."/>
            <person name="Nakao R."/>
            <person name="Nikaido Y."/>
            <person name="Matsumoto M."/>
            <person name="Ogawa M."/>
            <person name="Yokoyama M."/>
            <person name="Hidaka Y."/>
            <person name="Tomita J."/>
            <person name="Sakakibara K."/>
            <person name="Suzuki K."/>
            <person name="Yasuda S."/>
            <person name="Sato H."/>
            <person name="Yamaguchi M."/>
            <person name="Yoshida S.I."/>
            <person name="Koizumi N."/>
            <person name="Kawamura Y."/>
        </authorList>
    </citation>
    <scope>NUCLEOTIDE SEQUENCE [LARGE SCALE GENOMIC DNA]</scope>
    <source>
        <strain evidence="2">E18</strain>
    </source>
</reference>
<proteinExistence type="predicted"/>
<comment type="caution">
    <text evidence="1">The sequence shown here is derived from an EMBL/GenBank/DDBJ whole genome shotgun (WGS) entry which is preliminary data.</text>
</comment>
<accession>A0A2P2DGW9</accession>
<gene>
    <name evidence="1" type="ORF">LPTSP2_31790</name>
</gene>
<organism evidence="1 2">
    <name type="scientific">Leptospira ellinghausenii</name>
    <dbReference type="NCBI Taxonomy" id="1917822"/>
    <lineage>
        <taxon>Bacteria</taxon>
        <taxon>Pseudomonadati</taxon>
        <taxon>Spirochaetota</taxon>
        <taxon>Spirochaetia</taxon>
        <taxon>Leptospirales</taxon>
        <taxon>Leptospiraceae</taxon>
        <taxon>Leptospira</taxon>
    </lineage>
</organism>
<dbReference type="Proteomes" id="UP000245206">
    <property type="component" value="Unassembled WGS sequence"/>
</dbReference>
<name>A0A2P2DGW9_9LEPT</name>